<keyword evidence="2" id="KW-1185">Reference proteome</keyword>
<reference evidence="1" key="1">
    <citation type="submission" date="2022-09" db="EMBL/GenBank/DDBJ databases">
        <title>Fusarium specimens isolated from Avocado Roots.</title>
        <authorList>
            <person name="Stajich J."/>
            <person name="Roper C."/>
            <person name="Heimlech-Rivalta G."/>
        </authorList>
    </citation>
    <scope>NUCLEOTIDE SEQUENCE</scope>
    <source>
        <strain evidence="1">CF00095</strain>
    </source>
</reference>
<evidence type="ECO:0000313" key="2">
    <source>
        <dbReference type="Proteomes" id="UP001152024"/>
    </source>
</evidence>
<dbReference type="EMBL" id="JAOQBH010000012">
    <property type="protein sequence ID" value="KAJ4127898.1"/>
    <property type="molecule type" value="Genomic_DNA"/>
</dbReference>
<proteinExistence type="predicted"/>
<dbReference type="PANTHER" id="PTHR33112">
    <property type="entry name" value="DOMAIN PROTEIN, PUTATIVE-RELATED"/>
    <property type="match status" value="1"/>
</dbReference>
<protein>
    <recommendedName>
        <fullName evidence="3">Heterokaryon incompatibility domain-containing protein</fullName>
    </recommendedName>
</protein>
<accession>A0ABQ8R697</accession>
<dbReference type="Proteomes" id="UP001152024">
    <property type="component" value="Unassembled WGS sequence"/>
</dbReference>
<sequence length="380" mass="44352">MKDVYAGSSVTISASDAQDSTQGSFTDLDLDLWKGHDVAFEQMGARYKNQHVLIRLHQGGIRRRTKFTNLSTRGWTLQEQLLSHRVIHCMQPEIHWNCHHSYHTESQVTFEAERFKSFSWKFFPQDASEQEMKRLWLEWITGYSKRTLTVPRDRLAALAGMVQYFRDRTSFKHLLGCWHETLIDELLWIRFGDTTDPSNALASVPSWSWLTRVGTLDLTFWSRSMGNEPCDIKDHIRIVEADIEWTGEPMVSDISSSTMILEGSTREMRLRLDPRSKRFNPRYFNVNDEEPDFREGPMPWRCSGMFDVEDDRNDDLFTCLLVRSVTLKTRDFPSHRFQETCLMLVPVDSGGTAYRRIGIVMFRGEQPEFASSDTKRIRLL</sequence>
<comment type="caution">
    <text evidence="1">The sequence shown here is derived from an EMBL/GenBank/DDBJ whole genome shotgun (WGS) entry which is preliminary data.</text>
</comment>
<dbReference type="PANTHER" id="PTHR33112:SF10">
    <property type="entry name" value="TOL"/>
    <property type="match status" value="1"/>
</dbReference>
<evidence type="ECO:0000313" key="1">
    <source>
        <dbReference type="EMBL" id="KAJ4127898.1"/>
    </source>
</evidence>
<evidence type="ECO:0008006" key="3">
    <source>
        <dbReference type="Google" id="ProtNLM"/>
    </source>
</evidence>
<organism evidence="1 2">
    <name type="scientific">Fusarium equiseti</name>
    <name type="common">Fusarium scirpi</name>
    <dbReference type="NCBI Taxonomy" id="61235"/>
    <lineage>
        <taxon>Eukaryota</taxon>
        <taxon>Fungi</taxon>
        <taxon>Dikarya</taxon>
        <taxon>Ascomycota</taxon>
        <taxon>Pezizomycotina</taxon>
        <taxon>Sordariomycetes</taxon>
        <taxon>Hypocreomycetidae</taxon>
        <taxon>Hypocreales</taxon>
        <taxon>Nectriaceae</taxon>
        <taxon>Fusarium</taxon>
        <taxon>Fusarium incarnatum-equiseti species complex</taxon>
    </lineage>
</organism>
<gene>
    <name evidence="1" type="ORF">NW768_008181</name>
</gene>
<name>A0ABQ8R697_FUSEQ</name>